<dbReference type="NCBIfam" id="NF040859">
    <property type="entry name" value="condensinMksF"/>
    <property type="match status" value="1"/>
</dbReference>
<keyword evidence="1" id="KW-0175">Coiled coil</keyword>
<organism evidence="2 3">
    <name type="scientific">Pseudomonas syringae pv. actinidiae ICMP 19096</name>
    <dbReference type="NCBI Taxonomy" id="1194405"/>
    <lineage>
        <taxon>Bacteria</taxon>
        <taxon>Pseudomonadati</taxon>
        <taxon>Pseudomonadota</taxon>
        <taxon>Gammaproteobacteria</taxon>
        <taxon>Pseudomonadales</taxon>
        <taxon>Pseudomonadaceae</taxon>
        <taxon>Pseudomonas</taxon>
        <taxon>Pseudomonas syringae</taxon>
    </lineage>
</organism>
<reference evidence="2 3" key="1">
    <citation type="journal article" date="2013" name="PLoS Pathog.">
        <title>Genomic analysis of the Kiwifruit pathogen Pseudomonas syringae pv. actinidiae provides insight into the origins of an emergent plant disease.</title>
        <authorList>
            <person name="McCann H.C."/>
            <person name="Rikkerink E.H."/>
            <person name="Bertels F."/>
            <person name="Fiers M."/>
            <person name="Lu A."/>
            <person name="Rees-George J."/>
            <person name="Andersen M.T."/>
            <person name="Gleave A.P."/>
            <person name="Haubold B."/>
            <person name="Wohlers M.W."/>
            <person name="Guttman D.S."/>
            <person name="Wang P.W."/>
            <person name="Straub C."/>
            <person name="Vanneste J.L."/>
            <person name="Rainey P.B."/>
            <person name="Templeton M.D."/>
        </authorList>
    </citation>
    <scope>NUCLEOTIDE SEQUENCE [LARGE SCALE GENOMIC DNA]</scope>
    <source>
        <strain evidence="2 3">ICMP 19096</strain>
    </source>
</reference>
<comment type="caution">
    <text evidence="2">The sequence shown here is derived from an EMBL/GenBank/DDBJ whole genome shotgun (WGS) entry which is preliminary data.</text>
</comment>
<proteinExistence type="predicted"/>
<evidence type="ECO:0000256" key="1">
    <source>
        <dbReference type="SAM" id="Coils"/>
    </source>
</evidence>
<evidence type="ECO:0000313" key="2">
    <source>
        <dbReference type="EMBL" id="EPN59632.1"/>
    </source>
</evidence>
<dbReference type="AlphaFoldDB" id="A0A656JY08"/>
<feature type="non-terminal residue" evidence="2">
    <location>
        <position position="1"/>
    </location>
</feature>
<protein>
    <recommendedName>
        <fullName evidence="4">Chromosome segregation ATPase</fullName>
    </recommendedName>
</protein>
<dbReference type="EMBL" id="AOKF01001461">
    <property type="protein sequence ID" value="EPN59632.1"/>
    <property type="molecule type" value="Genomic_DNA"/>
</dbReference>
<feature type="coiled-coil region" evidence="1">
    <location>
        <begin position="367"/>
        <end position="394"/>
    </location>
</feature>
<gene>
    <name evidence="2" type="ORF">A245_17338</name>
</gene>
<accession>A0A656JY08</accession>
<evidence type="ECO:0000313" key="3">
    <source>
        <dbReference type="Proteomes" id="UP000018849"/>
    </source>
</evidence>
<sequence length="919" mass="103051">GIRRFALLNTAGYSLGLFPLENPLSVYGANNLGKSASINALQFPILARMSDMSFGKYSLEQSRRFYFASDTSYILVEVSLPHGPHVIGVVGRGPGGGFGHQFFAYAGELDLGHYQKNDTCLRQKELFSNLESQGLKAYELKPDELRRLLVGGHTSIPLDLTLIPLRSTSEQSLKTFRALFINLLHMREITAAKLKQLFLDAFEHSLRSGSVDYIAACEEAFRDVRRMEQDYNSLVLAGPLVEALAAGVKQRDLLRGKLHRLSPVLDSLLGTWSDYSGARKEELVIQAEHYRAQQDEMQNDQRSSTQELMRLEREISGIQRWVGELSVLKNRFALVDNAKVLEQQLLAAKDAHDELAGALAQSRQFSAEDLDERLRDLEKRLKSVKQQLDHADNNSYARLREEFSQPDVERLMRLFNSALFSLPLGEQGIALDDGDAWVKSLETILDGFKGDQFVVPGLTINLSSIEPPALQALADRAALRDQKERLEKELKQLKTQQAVAADRSASKVQTEALYQQVLDAQKALEDFRRCQTLSAEESAKLEELAQMEAAQDELKRSSDAFTERVQQLSAKLQLIARQIGDMESKQRALPFGTPFMDPIDDSMDNLLPLLNDYQDSWQGLLRSDGQIEALYAQVRLKGVAKFDSEDDMERRLQLLINAYAHRTEEALTLGKARRAAVTDIARTLRNIRSDYDSLEHQLALFNREINKRQVSNLASFRIVLAPNKEALKHIDQIIHSAGQYEEGETLSVFDLSQSAEQDNKNEEAKEYLARLVAANHNQLGLKDLFELAFEITKVNGQPVIHTDIDGAASNGTTMTIKALTNMYLLLHLMDRDQAGRVRLPYYLDEAADIDEKNQAALLETSLQLGFVPILASVKPQVSAHVAIDLEGGSGPNGIYIDEADWKYIQRRDEVKPAVPEVAS</sequence>
<feature type="coiled-coil region" evidence="1">
    <location>
        <begin position="469"/>
        <end position="503"/>
    </location>
</feature>
<name>A0A656JY08_PSESF</name>
<feature type="coiled-coil region" evidence="1">
    <location>
        <begin position="280"/>
        <end position="314"/>
    </location>
</feature>
<dbReference type="Proteomes" id="UP000018849">
    <property type="component" value="Unassembled WGS sequence"/>
</dbReference>
<dbReference type="InterPro" id="IPR047714">
    <property type="entry name" value="MksF_put-like"/>
</dbReference>
<evidence type="ECO:0008006" key="4">
    <source>
        <dbReference type="Google" id="ProtNLM"/>
    </source>
</evidence>